<dbReference type="EMBL" id="PDJI01000004">
    <property type="protein sequence ID" value="PFG38993.1"/>
    <property type="molecule type" value="Genomic_DNA"/>
</dbReference>
<dbReference type="RefSeq" id="WP_143426909.1">
    <property type="nucleotide sequence ID" value="NZ_PDJI01000004.1"/>
</dbReference>
<evidence type="ECO:0008006" key="4">
    <source>
        <dbReference type="Google" id="ProtNLM"/>
    </source>
</evidence>
<dbReference type="OrthoDB" id="9758772at2"/>
<dbReference type="InterPro" id="IPR028994">
    <property type="entry name" value="Integrin_alpha_N"/>
</dbReference>
<reference evidence="2 3" key="1">
    <citation type="submission" date="2017-10" db="EMBL/GenBank/DDBJ databases">
        <title>Sequencing the genomes of 1000 actinobacteria strains.</title>
        <authorList>
            <person name="Klenk H.-P."/>
        </authorList>
    </citation>
    <scope>NUCLEOTIDE SEQUENCE [LARGE SCALE GENOMIC DNA]</scope>
    <source>
        <strain evidence="2 3">DSM 21838</strain>
    </source>
</reference>
<feature type="signal peptide" evidence="1">
    <location>
        <begin position="1"/>
        <end position="33"/>
    </location>
</feature>
<evidence type="ECO:0000313" key="3">
    <source>
        <dbReference type="Proteomes" id="UP000222106"/>
    </source>
</evidence>
<name>A0A2A9EJJ7_9MICO</name>
<evidence type="ECO:0000256" key="1">
    <source>
        <dbReference type="SAM" id="SignalP"/>
    </source>
</evidence>
<sequence length="394" mass="42568">MKHHAAPRPVRTSLGAALATLAVVLTLAAPAGAFRGGDVDDPARRNPVTNGETGKTYLLNNGWDTAHDTTAVVGNHYDRTYTGDFDGDGRDTVVYRRGTTYALGRCTQTYGRVNDETLVGDWDGDGTDTLALHRGNTILLTNTACSSRAERTLTYGRPGDVVLVGDWDGDGKDTFAVRRGNTLYIKNRLTGAPEITLTYGRTGDTLLVGDWNGDGKDTFAIRRGTTYYLRNTLSTGPAHHTATYGRSTDAVVVGDWDGDHKDTLGVRRRDPVPTPRNRPEQIAARYGMSVRYAAADNLCGSGKVGCFGPALPYIWVSMTNKGEPRTAARIESTAWHESGHSLQYKACGTMKLPRVEQVADAIADRIRGARTRSVGVTADDQRKAATIVAGQCPY</sequence>
<evidence type="ECO:0000313" key="2">
    <source>
        <dbReference type="EMBL" id="PFG38993.1"/>
    </source>
</evidence>
<feature type="chain" id="PRO_5013106309" description="VCBS repeat protein" evidence="1">
    <location>
        <begin position="34"/>
        <end position="394"/>
    </location>
</feature>
<proteinExistence type="predicted"/>
<organism evidence="2 3">
    <name type="scientific">Georgenia soli</name>
    <dbReference type="NCBI Taxonomy" id="638953"/>
    <lineage>
        <taxon>Bacteria</taxon>
        <taxon>Bacillati</taxon>
        <taxon>Actinomycetota</taxon>
        <taxon>Actinomycetes</taxon>
        <taxon>Micrococcales</taxon>
        <taxon>Bogoriellaceae</taxon>
        <taxon>Georgenia</taxon>
    </lineage>
</organism>
<protein>
    <recommendedName>
        <fullName evidence="4">VCBS repeat protein</fullName>
    </recommendedName>
</protein>
<dbReference type="AlphaFoldDB" id="A0A2A9EJJ7"/>
<accession>A0A2A9EJJ7</accession>
<gene>
    <name evidence="2" type="ORF">ATJ97_1487</name>
</gene>
<dbReference type="Proteomes" id="UP000222106">
    <property type="component" value="Unassembled WGS sequence"/>
</dbReference>
<keyword evidence="1" id="KW-0732">Signal</keyword>
<comment type="caution">
    <text evidence="2">The sequence shown here is derived from an EMBL/GenBank/DDBJ whole genome shotgun (WGS) entry which is preliminary data.</text>
</comment>
<dbReference type="SUPFAM" id="SSF69318">
    <property type="entry name" value="Integrin alpha N-terminal domain"/>
    <property type="match status" value="1"/>
</dbReference>
<keyword evidence="3" id="KW-1185">Reference proteome</keyword>